<protein>
    <submittedName>
        <fullName evidence="1">Uncharacterized protein</fullName>
    </submittedName>
</protein>
<sequence>MNTSDFLELVLRIKRRSQANVLTQEFIMNLHEESSPQTFDQNAWKNKLSSMEMENNHSAENVWEMFE</sequence>
<dbReference type="AlphaFoldDB" id="A0A1U7NL87"/>
<organism evidence="1 2">
    <name type="scientific">Dubosiella newyorkensis</name>
    <dbReference type="NCBI Taxonomy" id="1862672"/>
    <lineage>
        <taxon>Bacteria</taxon>
        <taxon>Bacillati</taxon>
        <taxon>Bacillota</taxon>
        <taxon>Erysipelotrichia</taxon>
        <taxon>Erysipelotrichales</taxon>
        <taxon>Erysipelotrichaceae</taxon>
        <taxon>Dubosiella</taxon>
    </lineage>
</organism>
<gene>
    <name evidence="1" type="ORF">BO225_08600</name>
</gene>
<keyword evidence="2" id="KW-1185">Reference proteome</keyword>
<name>A0A1U7NL87_9FIRM</name>
<dbReference type="Proteomes" id="UP000186705">
    <property type="component" value="Unassembled WGS sequence"/>
</dbReference>
<proteinExistence type="predicted"/>
<dbReference type="RefSeq" id="WP_076341847.1">
    <property type="nucleotide sequence ID" value="NZ_CAPDDE010000009.1"/>
</dbReference>
<evidence type="ECO:0000313" key="2">
    <source>
        <dbReference type="Proteomes" id="UP000186705"/>
    </source>
</evidence>
<evidence type="ECO:0000313" key="1">
    <source>
        <dbReference type="EMBL" id="OLU45363.1"/>
    </source>
</evidence>
<reference evidence="1 2" key="1">
    <citation type="submission" date="2016-11" db="EMBL/GenBank/DDBJ databases">
        <title>Description of two novel members of the family Erysipelotrichaceae: Ileibacterium lipovorans gen. nov., sp. nov. and Dubosiella newyorkensis, gen. nov., sp. nov.</title>
        <authorList>
            <person name="Cox L.M."/>
            <person name="Sohn J."/>
            <person name="Tyrrell K.L."/>
            <person name="Citron D.M."/>
            <person name="Lawson P.A."/>
            <person name="Patel N.B."/>
            <person name="Iizumi T."/>
            <person name="Perez-Perez G.I."/>
            <person name="Goldstein E.J."/>
            <person name="Blaser M.J."/>
        </authorList>
    </citation>
    <scope>NUCLEOTIDE SEQUENCE [LARGE SCALE GENOMIC DNA]</scope>
    <source>
        <strain evidence="1 2">NYU-BL-A4</strain>
    </source>
</reference>
<comment type="caution">
    <text evidence="1">The sequence shown here is derived from an EMBL/GenBank/DDBJ whole genome shotgun (WGS) entry which is preliminary data.</text>
</comment>
<dbReference type="EMBL" id="MPKA01000086">
    <property type="protein sequence ID" value="OLU45363.1"/>
    <property type="molecule type" value="Genomic_DNA"/>
</dbReference>
<accession>A0A1U7NL87</accession>
<dbReference type="GeneID" id="78275998"/>